<dbReference type="InterPro" id="IPR014044">
    <property type="entry name" value="CAP_dom"/>
</dbReference>
<feature type="compositionally biased region" description="Basic and acidic residues" evidence="1">
    <location>
        <begin position="36"/>
        <end position="45"/>
    </location>
</feature>
<dbReference type="SUPFAM" id="SSF55797">
    <property type="entry name" value="PR-1-like"/>
    <property type="match status" value="1"/>
</dbReference>
<dbReference type="InterPro" id="IPR035940">
    <property type="entry name" value="CAP_sf"/>
</dbReference>
<dbReference type="PRINTS" id="PR00837">
    <property type="entry name" value="V5TPXLIKE"/>
</dbReference>
<accession>A0A9W9ZHX4</accession>
<dbReference type="Pfam" id="PF00188">
    <property type="entry name" value="CAP"/>
    <property type="match status" value="1"/>
</dbReference>
<evidence type="ECO:0000256" key="2">
    <source>
        <dbReference type="SAM" id="SignalP"/>
    </source>
</evidence>
<feature type="region of interest" description="Disordered" evidence="1">
    <location>
        <begin position="24"/>
        <end position="47"/>
    </location>
</feature>
<dbReference type="OrthoDB" id="5950291at2759"/>
<dbReference type="InterPro" id="IPR001283">
    <property type="entry name" value="CRISP-related"/>
</dbReference>
<sequence length="211" mass="23062">MYIFFIGLFLVALQVTCDGAPERSFPVPQRPADVSQEEKHIEKRASAPNPVPQVDEVACLQAHNDKRTLHEWTSQLVWDATLAQHAKEWADHLASIGTLQHATGTGEGENLYKATASAVKSCADAVEGWYGEVSYYPFGNPPNSLSDVSAPIGHFTQVVWKAATHVGVGLKKIVNSDGYTETYVVARYSPPGNVWGQFADNVCAKSCWTRA</sequence>
<organism evidence="4 5">
    <name type="scientific">Desmophyllum pertusum</name>
    <dbReference type="NCBI Taxonomy" id="174260"/>
    <lineage>
        <taxon>Eukaryota</taxon>
        <taxon>Metazoa</taxon>
        <taxon>Cnidaria</taxon>
        <taxon>Anthozoa</taxon>
        <taxon>Hexacorallia</taxon>
        <taxon>Scleractinia</taxon>
        <taxon>Caryophylliina</taxon>
        <taxon>Caryophylliidae</taxon>
        <taxon>Desmophyllum</taxon>
    </lineage>
</organism>
<feature type="signal peptide" evidence="2">
    <location>
        <begin position="1"/>
        <end position="19"/>
    </location>
</feature>
<evidence type="ECO:0000313" key="4">
    <source>
        <dbReference type="EMBL" id="KAJ7382012.1"/>
    </source>
</evidence>
<evidence type="ECO:0000313" key="5">
    <source>
        <dbReference type="Proteomes" id="UP001163046"/>
    </source>
</evidence>
<evidence type="ECO:0000256" key="1">
    <source>
        <dbReference type="SAM" id="MobiDB-lite"/>
    </source>
</evidence>
<comment type="caution">
    <text evidence="4">The sequence shown here is derived from an EMBL/GenBank/DDBJ whole genome shotgun (WGS) entry which is preliminary data.</text>
</comment>
<dbReference type="AlphaFoldDB" id="A0A9W9ZHX4"/>
<name>A0A9W9ZHX4_9CNID</name>
<keyword evidence="2" id="KW-0732">Signal</keyword>
<feature type="chain" id="PRO_5040943622" description="SCP domain-containing protein" evidence="2">
    <location>
        <begin position="20"/>
        <end position="211"/>
    </location>
</feature>
<dbReference type="Gene3D" id="3.40.33.10">
    <property type="entry name" value="CAP"/>
    <property type="match status" value="1"/>
</dbReference>
<feature type="domain" description="SCP" evidence="3">
    <location>
        <begin position="54"/>
        <end position="196"/>
    </location>
</feature>
<gene>
    <name evidence="4" type="ORF">OS493_037714</name>
</gene>
<dbReference type="SMART" id="SM00198">
    <property type="entry name" value="SCP"/>
    <property type="match status" value="1"/>
</dbReference>
<dbReference type="CDD" id="cd05382">
    <property type="entry name" value="CAP_GAPR1-like"/>
    <property type="match status" value="1"/>
</dbReference>
<reference evidence="4" key="1">
    <citation type="submission" date="2023-01" db="EMBL/GenBank/DDBJ databases">
        <title>Genome assembly of the deep-sea coral Lophelia pertusa.</title>
        <authorList>
            <person name="Herrera S."/>
            <person name="Cordes E."/>
        </authorList>
    </citation>
    <scope>NUCLEOTIDE SEQUENCE</scope>
    <source>
        <strain evidence="4">USNM1676648</strain>
        <tissue evidence="4">Polyp</tissue>
    </source>
</reference>
<dbReference type="EMBL" id="MU825948">
    <property type="protein sequence ID" value="KAJ7382012.1"/>
    <property type="molecule type" value="Genomic_DNA"/>
</dbReference>
<dbReference type="PANTHER" id="PTHR10334">
    <property type="entry name" value="CYSTEINE-RICH SECRETORY PROTEIN-RELATED"/>
    <property type="match status" value="1"/>
</dbReference>
<protein>
    <recommendedName>
        <fullName evidence="3">SCP domain-containing protein</fullName>
    </recommendedName>
</protein>
<dbReference type="Proteomes" id="UP001163046">
    <property type="component" value="Unassembled WGS sequence"/>
</dbReference>
<evidence type="ECO:0000259" key="3">
    <source>
        <dbReference type="SMART" id="SM00198"/>
    </source>
</evidence>
<proteinExistence type="predicted"/>
<dbReference type="InterPro" id="IPR034113">
    <property type="entry name" value="SCP_GAPR1-like"/>
</dbReference>
<dbReference type="FunFam" id="3.40.33.10:FF:000010">
    <property type="entry name" value="Predicted protein"/>
    <property type="match status" value="1"/>
</dbReference>
<keyword evidence="5" id="KW-1185">Reference proteome</keyword>